<evidence type="ECO:0000256" key="1">
    <source>
        <dbReference type="ARBA" id="ARBA00004442"/>
    </source>
</evidence>
<dbReference type="InterPro" id="IPR011659">
    <property type="entry name" value="WD40"/>
</dbReference>
<dbReference type="EMBL" id="CP120682">
    <property type="protein sequence ID" value="WKN37331.1"/>
    <property type="molecule type" value="Genomic_DNA"/>
</dbReference>
<feature type="signal peptide" evidence="5">
    <location>
        <begin position="1"/>
        <end position="20"/>
    </location>
</feature>
<dbReference type="InterPro" id="IPR050330">
    <property type="entry name" value="Bact_OuterMem_StrucFunc"/>
</dbReference>
<dbReference type="GO" id="GO:0009279">
    <property type="term" value="C:cell outer membrane"/>
    <property type="evidence" value="ECO:0007669"/>
    <property type="project" value="UniProtKB-SubCell"/>
</dbReference>
<dbReference type="InterPro" id="IPR011990">
    <property type="entry name" value="TPR-like_helical_dom_sf"/>
</dbReference>
<dbReference type="CDD" id="cd07185">
    <property type="entry name" value="OmpA_C-like"/>
    <property type="match status" value="1"/>
</dbReference>
<dbReference type="Gene3D" id="1.25.40.10">
    <property type="entry name" value="Tetratricopeptide repeat domain"/>
    <property type="match status" value="1"/>
</dbReference>
<reference evidence="7" key="1">
    <citation type="journal article" date="2023" name="Comput. Struct. Biotechnol. J.">
        <title>Discovery of a novel marine Bacteroidetes with a rich repertoire of carbohydrate-active enzymes.</title>
        <authorList>
            <person name="Chen B."/>
            <person name="Liu G."/>
            <person name="Chen Q."/>
            <person name="Wang H."/>
            <person name="Liu L."/>
            <person name="Tang K."/>
        </authorList>
    </citation>
    <scope>NUCLEOTIDE SEQUENCE</scope>
    <source>
        <strain evidence="7">TK19036</strain>
    </source>
</reference>
<evidence type="ECO:0000256" key="4">
    <source>
        <dbReference type="PROSITE-ProRule" id="PRU00473"/>
    </source>
</evidence>
<dbReference type="Pfam" id="PF13620">
    <property type="entry name" value="CarboxypepD_reg"/>
    <property type="match status" value="1"/>
</dbReference>
<keyword evidence="2 4" id="KW-0472">Membrane</keyword>
<dbReference type="InterPro" id="IPR036737">
    <property type="entry name" value="OmpA-like_sf"/>
</dbReference>
<organism evidence="7">
    <name type="scientific">Roseihalotalea indica</name>
    <dbReference type="NCBI Taxonomy" id="2867963"/>
    <lineage>
        <taxon>Bacteria</taxon>
        <taxon>Pseudomonadati</taxon>
        <taxon>Bacteroidota</taxon>
        <taxon>Cytophagia</taxon>
        <taxon>Cytophagales</taxon>
        <taxon>Catalimonadaceae</taxon>
        <taxon>Roseihalotalea</taxon>
    </lineage>
</organism>
<dbReference type="PROSITE" id="PS51123">
    <property type="entry name" value="OMPA_2"/>
    <property type="match status" value="1"/>
</dbReference>
<dbReference type="SUPFAM" id="SSF48452">
    <property type="entry name" value="TPR-like"/>
    <property type="match status" value="1"/>
</dbReference>
<name>A0AA49JEI6_9BACT</name>
<dbReference type="Gene3D" id="3.30.1330.60">
    <property type="entry name" value="OmpA-like domain"/>
    <property type="match status" value="1"/>
</dbReference>
<dbReference type="SUPFAM" id="SSF82171">
    <property type="entry name" value="DPP6 N-terminal domain-like"/>
    <property type="match status" value="1"/>
</dbReference>
<dbReference type="InterPro" id="IPR006664">
    <property type="entry name" value="OMP_bac"/>
</dbReference>
<keyword evidence="7" id="KW-0378">Hydrolase</keyword>
<dbReference type="SUPFAM" id="SSF49478">
    <property type="entry name" value="Cna protein B-type domain"/>
    <property type="match status" value="1"/>
</dbReference>
<keyword evidence="5" id="KW-0732">Signal</keyword>
<comment type="subcellular location">
    <subcellularLocation>
        <location evidence="1">Cell outer membrane</location>
    </subcellularLocation>
</comment>
<dbReference type="GO" id="GO:0004180">
    <property type="term" value="F:carboxypeptidase activity"/>
    <property type="evidence" value="ECO:0007669"/>
    <property type="project" value="UniProtKB-KW"/>
</dbReference>
<sequence length="733" mass="82523">MKSIIRYIILCWMSVTQVMAQHQLIDEGDQYYQEMAYARALSFYQKAYEKDSTSQKTKLKIAESFRRLNDPVNAEYWYAQVVDDSVAMAEHKLYYAEALSSNGKYDQARKWYERYAQEKGKERRVLNRIQGIENQESFYRNESYITVNEAEFNSPQSDFSPIFYNGGLVFTSARSGKGKFAWDNSNYLDLYQLNLKTKEIEPLSKEINSRYHEGTAVFFDQDTKVVFTRSNYEDKKLGRSKEGINKLKLFYAEKKENGKWGEPILLPFNSAEYSCGHPAISSDTTLYFSSDMPGGFGGTDLYRSTFMNGQWQDPVNLGENINTEANEMFPFLHDDRELYFASNGRQGLGGLDIFGLDISQGTGGHITNLGYPINTPSDDFGLIVKHDSQSEGAQSGYFSSNREAGTGGDDIYTFTSLKPLLDQLLVKGVVTDEKDGTILPGANVILVEEAGKEVATMNADEQGRYSFTVEPGSRYQITAQQNDYFEKKEDVTTTQGKTEWQVDMALLKNYAFSLYGRIEDHRTNEPIPGVKITLVDNMTGKTVQQGATDEQGAFRYAMEDKKLNDRVSYQVTLAKDGYLGKSVTFNSELSEPGQINLHDALNVQLDKIDIGMDIGELINIQPIYFDLGKYNIRPDAATELNKIVSIMEDNPSIEIELGSHTDARGSASSNLRLSDNRAKASADYIVSQGISRGRIVGKGYGESELINGCGDGVSCSEEEHQKNRRTEFKVTKF</sequence>
<dbReference type="Pfam" id="PF07676">
    <property type="entry name" value="PD40"/>
    <property type="match status" value="2"/>
</dbReference>
<dbReference type="InterPro" id="IPR006665">
    <property type="entry name" value="OmpA-like"/>
</dbReference>
<dbReference type="AlphaFoldDB" id="A0AA49JEI6"/>
<evidence type="ECO:0000256" key="3">
    <source>
        <dbReference type="ARBA" id="ARBA00023237"/>
    </source>
</evidence>
<dbReference type="Gene3D" id="2.60.40.1120">
    <property type="entry name" value="Carboxypeptidase-like, regulatory domain"/>
    <property type="match status" value="2"/>
</dbReference>
<reference evidence="7" key="2">
    <citation type="journal article" date="2024" name="Antonie Van Leeuwenhoek">
        <title>Roseihalotalea indica gen. nov., sp. nov., a halophilic Bacteroidetes from mesopelagic Southwest Indian Ocean with higher carbohydrate metabolic potential.</title>
        <authorList>
            <person name="Chen B."/>
            <person name="Zhang M."/>
            <person name="Lin D."/>
            <person name="Ye J."/>
            <person name="Tang K."/>
        </authorList>
    </citation>
    <scope>NUCLEOTIDE SEQUENCE</scope>
    <source>
        <strain evidence="7">TK19036</strain>
    </source>
</reference>
<evidence type="ECO:0000313" key="7">
    <source>
        <dbReference type="EMBL" id="WKN37331.1"/>
    </source>
</evidence>
<dbReference type="InterPro" id="IPR008969">
    <property type="entry name" value="CarboxyPept-like_regulatory"/>
</dbReference>
<protein>
    <submittedName>
        <fullName evidence="7">Carboxypeptidase regulatory-like domain-containing protein</fullName>
    </submittedName>
</protein>
<dbReference type="PRINTS" id="PR01021">
    <property type="entry name" value="OMPADOMAIN"/>
</dbReference>
<accession>A0AA49JEI6</accession>
<gene>
    <name evidence="7" type="ORF">K4G66_01245</name>
</gene>
<evidence type="ECO:0000259" key="6">
    <source>
        <dbReference type="PROSITE" id="PS51123"/>
    </source>
</evidence>
<dbReference type="PANTHER" id="PTHR30329">
    <property type="entry name" value="STATOR ELEMENT OF FLAGELLAR MOTOR COMPLEX"/>
    <property type="match status" value="1"/>
</dbReference>
<evidence type="ECO:0000256" key="2">
    <source>
        <dbReference type="ARBA" id="ARBA00023136"/>
    </source>
</evidence>
<feature type="chain" id="PRO_5041312895" evidence="5">
    <location>
        <begin position="21"/>
        <end position="733"/>
    </location>
</feature>
<proteinExistence type="predicted"/>
<dbReference type="PANTHER" id="PTHR30329:SF21">
    <property type="entry name" value="LIPOPROTEIN YIAD-RELATED"/>
    <property type="match status" value="1"/>
</dbReference>
<evidence type="ECO:0000256" key="5">
    <source>
        <dbReference type="SAM" id="SignalP"/>
    </source>
</evidence>
<keyword evidence="7" id="KW-0645">Protease</keyword>
<feature type="domain" description="OmpA-like" evidence="6">
    <location>
        <begin position="612"/>
        <end position="733"/>
    </location>
</feature>
<keyword evidence="7" id="KW-0121">Carboxypeptidase</keyword>
<keyword evidence="3" id="KW-0998">Cell outer membrane</keyword>
<dbReference type="Pfam" id="PF00691">
    <property type="entry name" value="OmpA"/>
    <property type="match status" value="1"/>
</dbReference>
<dbReference type="SUPFAM" id="SSF103088">
    <property type="entry name" value="OmpA-like"/>
    <property type="match status" value="1"/>
</dbReference>
<dbReference type="SUPFAM" id="SSF49464">
    <property type="entry name" value="Carboxypeptidase regulatory domain-like"/>
    <property type="match status" value="1"/>
</dbReference>